<evidence type="ECO:0000313" key="2">
    <source>
        <dbReference type="Proteomes" id="UP000006591"/>
    </source>
</evidence>
<name>A0A0E0G547_ORYNI</name>
<keyword evidence="2" id="KW-1185">Reference proteome</keyword>
<reference evidence="1" key="2">
    <citation type="submission" date="2018-04" db="EMBL/GenBank/DDBJ databases">
        <title>OnivRS2 (Oryza nivara Reference Sequence Version 2).</title>
        <authorList>
            <person name="Zhang J."/>
            <person name="Kudrna D."/>
            <person name="Lee S."/>
            <person name="Talag J."/>
            <person name="Rajasekar S."/>
            <person name="Welchert J."/>
            <person name="Hsing Y.-I."/>
            <person name="Wing R.A."/>
        </authorList>
    </citation>
    <scope>NUCLEOTIDE SEQUENCE [LARGE SCALE GENOMIC DNA]</scope>
    <source>
        <strain evidence="1">SL10</strain>
    </source>
</reference>
<dbReference type="AlphaFoldDB" id="A0A0E0G547"/>
<dbReference type="Proteomes" id="UP000006591">
    <property type="component" value="Chromosome 2"/>
</dbReference>
<dbReference type="HOGENOM" id="CLU_1985043_0_0_1"/>
<dbReference type="EnsemblPlants" id="ONIVA02G14070.1">
    <property type="protein sequence ID" value="ONIVA02G14070.1"/>
    <property type="gene ID" value="ONIVA02G14070"/>
</dbReference>
<proteinExistence type="predicted"/>
<organism evidence="1">
    <name type="scientific">Oryza nivara</name>
    <name type="common">Indian wild rice</name>
    <name type="synonym">Oryza sativa f. spontanea</name>
    <dbReference type="NCBI Taxonomy" id="4536"/>
    <lineage>
        <taxon>Eukaryota</taxon>
        <taxon>Viridiplantae</taxon>
        <taxon>Streptophyta</taxon>
        <taxon>Embryophyta</taxon>
        <taxon>Tracheophyta</taxon>
        <taxon>Spermatophyta</taxon>
        <taxon>Magnoliopsida</taxon>
        <taxon>Liliopsida</taxon>
        <taxon>Poales</taxon>
        <taxon>Poaceae</taxon>
        <taxon>BOP clade</taxon>
        <taxon>Oryzoideae</taxon>
        <taxon>Oryzeae</taxon>
        <taxon>Oryzinae</taxon>
        <taxon>Oryza</taxon>
    </lineage>
</organism>
<accession>A0A0E0G547</accession>
<sequence>MPYTDIDFSYVSCAAYCAPFPTKILDPNASTSFAAPSKSKGLAAVARGGFLGRRSLPINKSSIAKTNSIREPSSVDVLLTTETLTLLSIPAPLALGNLVQSVLLTPIAPLEPTPEDIAVTAARAMAEWGCASTSSWSEADS</sequence>
<protein>
    <submittedName>
        <fullName evidence="1">Uncharacterized protein</fullName>
    </submittedName>
</protein>
<dbReference type="Gramene" id="ONIVA02G14070.1">
    <property type="protein sequence ID" value="ONIVA02G14070.1"/>
    <property type="gene ID" value="ONIVA02G14070"/>
</dbReference>
<reference evidence="1" key="1">
    <citation type="submission" date="2015-04" db="UniProtKB">
        <authorList>
            <consortium name="EnsemblPlants"/>
        </authorList>
    </citation>
    <scope>IDENTIFICATION</scope>
    <source>
        <strain evidence="1">SL10</strain>
    </source>
</reference>
<evidence type="ECO:0000313" key="1">
    <source>
        <dbReference type="EnsemblPlants" id="ONIVA02G14070.1"/>
    </source>
</evidence>